<comment type="caution">
    <text evidence="1">The sequence shown here is derived from an EMBL/GenBank/DDBJ whole genome shotgun (WGS) entry which is preliminary data.</text>
</comment>
<reference evidence="1" key="2">
    <citation type="journal article" date="2022" name="New Phytol.">
        <title>Evolutionary transition to the ectomycorrhizal habit in the genomes of a hyperdiverse lineage of mushroom-forming fungi.</title>
        <authorList>
            <person name="Looney B."/>
            <person name="Miyauchi S."/>
            <person name="Morin E."/>
            <person name="Drula E."/>
            <person name="Courty P.E."/>
            <person name="Kohler A."/>
            <person name="Kuo A."/>
            <person name="LaButti K."/>
            <person name="Pangilinan J."/>
            <person name="Lipzen A."/>
            <person name="Riley R."/>
            <person name="Andreopoulos W."/>
            <person name="He G."/>
            <person name="Johnson J."/>
            <person name="Nolan M."/>
            <person name="Tritt A."/>
            <person name="Barry K.W."/>
            <person name="Grigoriev I.V."/>
            <person name="Nagy L.G."/>
            <person name="Hibbett D."/>
            <person name="Henrissat B."/>
            <person name="Matheny P.B."/>
            <person name="Labbe J."/>
            <person name="Martin F.M."/>
        </authorList>
    </citation>
    <scope>NUCLEOTIDE SEQUENCE</scope>
    <source>
        <strain evidence="1">HHB10654</strain>
    </source>
</reference>
<reference evidence="1" key="1">
    <citation type="submission" date="2021-03" db="EMBL/GenBank/DDBJ databases">
        <authorList>
            <consortium name="DOE Joint Genome Institute"/>
            <person name="Ahrendt S."/>
            <person name="Looney B.P."/>
            <person name="Miyauchi S."/>
            <person name="Morin E."/>
            <person name="Drula E."/>
            <person name="Courty P.E."/>
            <person name="Chicoki N."/>
            <person name="Fauchery L."/>
            <person name="Kohler A."/>
            <person name="Kuo A."/>
            <person name="Labutti K."/>
            <person name="Pangilinan J."/>
            <person name="Lipzen A."/>
            <person name="Riley R."/>
            <person name="Andreopoulos W."/>
            <person name="He G."/>
            <person name="Johnson J."/>
            <person name="Barry K.W."/>
            <person name="Grigoriev I.V."/>
            <person name="Nagy L."/>
            <person name="Hibbett D."/>
            <person name="Henrissat B."/>
            <person name="Matheny P.B."/>
            <person name="Labbe J."/>
            <person name="Martin F."/>
        </authorList>
    </citation>
    <scope>NUCLEOTIDE SEQUENCE</scope>
    <source>
        <strain evidence="1">HHB10654</strain>
    </source>
</reference>
<protein>
    <submittedName>
        <fullName evidence="1">Uncharacterized protein</fullName>
    </submittedName>
</protein>
<proteinExistence type="predicted"/>
<accession>A0ACB8SPV0</accession>
<evidence type="ECO:0000313" key="1">
    <source>
        <dbReference type="EMBL" id="KAI0058519.1"/>
    </source>
</evidence>
<gene>
    <name evidence="1" type="ORF">BV25DRAFT_1840911</name>
</gene>
<evidence type="ECO:0000313" key="2">
    <source>
        <dbReference type="Proteomes" id="UP000814140"/>
    </source>
</evidence>
<organism evidence="1 2">
    <name type="scientific">Artomyces pyxidatus</name>
    <dbReference type="NCBI Taxonomy" id="48021"/>
    <lineage>
        <taxon>Eukaryota</taxon>
        <taxon>Fungi</taxon>
        <taxon>Dikarya</taxon>
        <taxon>Basidiomycota</taxon>
        <taxon>Agaricomycotina</taxon>
        <taxon>Agaricomycetes</taxon>
        <taxon>Russulales</taxon>
        <taxon>Auriscalpiaceae</taxon>
        <taxon>Artomyces</taxon>
    </lineage>
</organism>
<sequence length="280" mass="29702">MGVVSVDFGSLLGILIVKMATAGSAVTSESSRKKQTLSPWIPISLLAIATAALAVPLVMIRKQRGAAHKLSNAPPVRHSVPRHPTARAAESPPRRVARSPMSRPLPKSATPVVIAEAHSPGTARRDSESQASGRSSQDVDFNGALYTLGAFGIATALVTAGGAAGVWGVKRYLGVKDIEEFASVMRQTLLSKMPVLASRIHRATQSDPLPPFTLTPSPVSSSPSPHTPTSLPPYPESWNWAEARRRLTEAFEQGGVSRWAEVAAGELEAEAEAERRARGI</sequence>
<keyword evidence="2" id="KW-1185">Reference proteome</keyword>
<dbReference type="Proteomes" id="UP000814140">
    <property type="component" value="Unassembled WGS sequence"/>
</dbReference>
<dbReference type="EMBL" id="MU277234">
    <property type="protein sequence ID" value="KAI0058519.1"/>
    <property type="molecule type" value="Genomic_DNA"/>
</dbReference>
<name>A0ACB8SPV0_9AGAM</name>